<dbReference type="Pfam" id="PF12776">
    <property type="entry name" value="Myb_DNA-bind_3"/>
    <property type="match status" value="1"/>
</dbReference>
<dbReference type="InterPro" id="IPR024752">
    <property type="entry name" value="Myb/SANT-like_dom"/>
</dbReference>
<gene>
    <name evidence="2" type="ORF">SVIM_LOCUS390365</name>
</gene>
<dbReference type="EMBL" id="CAADRP010001874">
    <property type="protein sequence ID" value="VFU55139.1"/>
    <property type="molecule type" value="Genomic_DNA"/>
</dbReference>
<dbReference type="PANTHER" id="PTHR31704:SF37">
    <property type="entry name" value="HEAT SHOCK PROTEIN"/>
    <property type="match status" value="1"/>
</dbReference>
<dbReference type="AlphaFoldDB" id="A0A6N2MP07"/>
<evidence type="ECO:0000259" key="1">
    <source>
        <dbReference type="Pfam" id="PF12776"/>
    </source>
</evidence>
<evidence type="ECO:0000313" key="2">
    <source>
        <dbReference type="EMBL" id="VFU55139.1"/>
    </source>
</evidence>
<reference evidence="2" key="1">
    <citation type="submission" date="2019-03" db="EMBL/GenBank/DDBJ databases">
        <authorList>
            <person name="Mank J."/>
            <person name="Almeida P."/>
        </authorList>
    </citation>
    <scope>NUCLEOTIDE SEQUENCE</scope>
    <source>
        <strain evidence="2">78183</strain>
    </source>
</reference>
<dbReference type="PANTHER" id="PTHR31704">
    <property type="entry name" value="MYB/SANT-LIKE DNA-BINDING DOMAIN PROTEIN-RELATED"/>
    <property type="match status" value="1"/>
</dbReference>
<organism evidence="2">
    <name type="scientific">Salix viminalis</name>
    <name type="common">Common osier</name>
    <name type="synonym">Basket willow</name>
    <dbReference type="NCBI Taxonomy" id="40686"/>
    <lineage>
        <taxon>Eukaryota</taxon>
        <taxon>Viridiplantae</taxon>
        <taxon>Streptophyta</taxon>
        <taxon>Embryophyta</taxon>
        <taxon>Tracheophyta</taxon>
        <taxon>Spermatophyta</taxon>
        <taxon>Magnoliopsida</taxon>
        <taxon>eudicotyledons</taxon>
        <taxon>Gunneridae</taxon>
        <taxon>Pentapetalae</taxon>
        <taxon>rosids</taxon>
        <taxon>fabids</taxon>
        <taxon>Malpighiales</taxon>
        <taxon>Salicaceae</taxon>
        <taxon>Saliceae</taxon>
        <taxon>Salix</taxon>
    </lineage>
</organism>
<name>A0A6N2MP07_SALVM</name>
<protein>
    <recommendedName>
        <fullName evidence="1">Myb/SANT-like domain-containing protein</fullName>
    </recommendedName>
</protein>
<feature type="domain" description="Myb/SANT-like" evidence="1">
    <location>
        <begin position="12"/>
        <end position="104"/>
    </location>
</feature>
<proteinExistence type="predicted"/>
<sequence>MEGSDNMDKVVWTNEMLHVFCDICIMTIELGMRTTTHFDKTGWKFLIASFKERIGQSLTKAQLKNKWDGCKKDWKIWAKLISEIGVGWSSELGTISAMNEWWKEVKGAKKFRNAGIEPGLKFKYDRMYSNIVATREYVWAPSSGVQDGGNCFQPDTNDLEEESEMEANEGRAKKKTANIGIQLLSKWDHLVDSMSTRSDSAFLHMDKQVCNIHEVMDEIHSIPGIHADHDLYDFAA</sequence>
<accession>A0A6N2MP07</accession>